<dbReference type="GO" id="GO:0005886">
    <property type="term" value="C:plasma membrane"/>
    <property type="evidence" value="ECO:0007669"/>
    <property type="project" value="TreeGrafter"/>
</dbReference>
<dbReference type="InterPro" id="IPR027417">
    <property type="entry name" value="P-loop_NTPase"/>
</dbReference>
<dbReference type="SUPFAM" id="SSF52540">
    <property type="entry name" value="P-loop containing nucleoside triphosphate hydrolases"/>
    <property type="match status" value="1"/>
</dbReference>
<dbReference type="PROSITE" id="PS00211">
    <property type="entry name" value="ABC_TRANSPORTER_1"/>
    <property type="match status" value="1"/>
</dbReference>
<dbReference type="PROSITE" id="PS50893">
    <property type="entry name" value="ABC_TRANSPORTER_2"/>
    <property type="match status" value="1"/>
</dbReference>
<gene>
    <name evidence="4" type="primary">phnL</name>
    <name evidence="4" type="ORF">YBY_02040</name>
</gene>
<accession>A0A455VZS1</accession>
<evidence type="ECO:0000256" key="1">
    <source>
        <dbReference type="ARBA" id="ARBA00022741"/>
    </source>
</evidence>
<dbReference type="InterPro" id="IPR003439">
    <property type="entry name" value="ABC_transporter-like_ATP-bd"/>
</dbReference>
<dbReference type="NCBIfam" id="TIGR02324">
    <property type="entry name" value="CP_lyasePhnL"/>
    <property type="match status" value="1"/>
</dbReference>
<protein>
    <submittedName>
        <fullName evidence="4">Phosphonate C-P lyase system protein PhnL</fullName>
    </submittedName>
</protein>
<dbReference type="EMBL" id="AP019537">
    <property type="protein sequence ID" value="BBJ02356.1"/>
    <property type="molecule type" value="Genomic_DNA"/>
</dbReference>
<dbReference type="Pfam" id="PF00005">
    <property type="entry name" value="ABC_tran"/>
    <property type="match status" value="1"/>
</dbReference>
<evidence type="ECO:0000313" key="4">
    <source>
        <dbReference type="EMBL" id="BBJ02356.1"/>
    </source>
</evidence>
<proteinExistence type="predicted"/>
<evidence type="ECO:0000259" key="3">
    <source>
        <dbReference type="PROSITE" id="PS50893"/>
    </source>
</evidence>
<dbReference type="PANTHER" id="PTHR24220">
    <property type="entry name" value="IMPORT ATP-BINDING PROTEIN"/>
    <property type="match status" value="1"/>
</dbReference>
<organism evidence="4">
    <name type="scientific">Marinobacter nauticus</name>
    <name type="common">Marinobacter hydrocarbonoclasticus</name>
    <name type="synonym">Marinobacter aquaeolei</name>
    <dbReference type="NCBI Taxonomy" id="2743"/>
    <lineage>
        <taxon>Bacteria</taxon>
        <taxon>Pseudomonadati</taxon>
        <taxon>Pseudomonadota</taxon>
        <taxon>Gammaproteobacteria</taxon>
        <taxon>Pseudomonadales</taxon>
        <taxon>Marinobacteraceae</taxon>
        <taxon>Marinobacter</taxon>
    </lineage>
</organism>
<dbReference type="AlphaFoldDB" id="A0A455VZS1"/>
<evidence type="ECO:0000256" key="2">
    <source>
        <dbReference type="ARBA" id="ARBA00022840"/>
    </source>
</evidence>
<sequence length="248" mass="27291">MTVLSETPILDVQGLAKQFRLHAQNEQVPSCSGVNMTAFNGQLAALTGPTGAGKSSVLKCIYRTYLPSEGRIHFRKADGEVVDLARISEQDMLQLRRSELGFVTQFLHCVPRRPAEEVVAEPLALRGMAHSDALAQARELLMRLNVPERLWRLPPATFSGGEKQRVNLARGLIAKPRLLLLDEPTASLDKHTTAQVVELLKEFKQAGVAMIAIFHDPELVTSLADTEYRMTPPQSLTHSNPALEAAQP</sequence>
<dbReference type="GO" id="GO:0016887">
    <property type="term" value="F:ATP hydrolysis activity"/>
    <property type="evidence" value="ECO:0007669"/>
    <property type="project" value="InterPro"/>
</dbReference>
<keyword evidence="4" id="KW-0456">Lyase</keyword>
<dbReference type="SMART" id="SM00382">
    <property type="entry name" value="AAA"/>
    <property type="match status" value="1"/>
</dbReference>
<dbReference type="Gene3D" id="3.40.50.300">
    <property type="entry name" value="P-loop containing nucleotide triphosphate hydrolases"/>
    <property type="match status" value="1"/>
</dbReference>
<dbReference type="GO" id="GO:0016829">
    <property type="term" value="F:lyase activity"/>
    <property type="evidence" value="ECO:0007669"/>
    <property type="project" value="UniProtKB-KW"/>
</dbReference>
<feature type="domain" description="ABC transporter" evidence="3">
    <location>
        <begin position="10"/>
        <end position="248"/>
    </location>
</feature>
<dbReference type="InterPro" id="IPR017871">
    <property type="entry name" value="ABC_transporter-like_CS"/>
</dbReference>
<name>A0A455VZS1_MARNT</name>
<dbReference type="GO" id="GO:0005524">
    <property type="term" value="F:ATP binding"/>
    <property type="evidence" value="ECO:0007669"/>
    <property type="project" value="UniProtKB-KW"/>
</dbReference>
<dbReference type="InterPro" id="IPR015854">
    <property type="entry name" value="ABC_transpr_LolD-like"/>
</dbReference>
<reference evidence="4" key="1">
    <citation type="submission" date="2019-03" db="EMBL/GenBank/DDBJ databases">
        <title>Whole genome analysis of nitrate-reducing bacteria Marinobacter hydrocarbonoclasticus YB03.</title>
        <authorList>
            <person name="Azam A.H."/>
            <person name="Yuk S.R."/>
            <person name="Kamarisima K."/>
            <person name="Miyanaga K."/>
            <person name="Tanji Y."/>
        </authorList>
    </citation>
    <scope>NUCLEOTIDE SEQUENCE</scope>
    <source>
        <strain evidence="4">YB03</strain>
    </source>
</reference>
<dbReference type="GO" id="GO:0022857">
    <property type="term" value="F:transmembrane transporter activity"/>
    <property type="evidence" value="ECO:0007669"/>
    <property type="project" value="TreeGrafter"/>
</dbReference>
<dbReference type="InterPro" id="IPR003593">
    <property type="entry name" value="AAA+_ATPase"/>
</dbReference>
<keyword evidence="1" id="KW-0547">Nucleotide-binding</keyword>
<keyword evidence="2" id="KW-0067">ATP-binding</keyword>
<dbReference type="InterPro" id="IPR012701">
    <property type="entry name" value="CP_lyase_PhnL"/>
</dbReference>